<dbReference type="AlphaFoldDB" id="A0A395S428"/>
<dbReference type="Pfam" id="PF06985">
    <property type="entry name" value="HET"/>
    <property type="match status" value="1"/>
</dbReference>
<sequence length="559" mass="64354">MSETLLPAKTTRNSPPGHDIFCTPENSDFISKVPYTSLSTTQREIRLLKVLPDSGSGFVECELLPSIKLANVHKQYLALSYCAGSPKTTEIIMVNGARCNVFANLHHALTEARHYWQKQDEQRDFLLWVDQICINQFDLAERSHQVGFMRDIYSNAEKTLICLSTSEAHGEEMKWLIDLRDHLAQRDLGKSELEMFLILVDIWIKGEHIKNFAAFCVIAASPWWCRAWVFQEFMVSAQTIFLYGGYPALYSDIMDLIAGLWRVIKAFRSDYRFKRYCLESQHCEYLSHDQVYTFASQMDRFRLAKLNQSRTMDLKSLLLLTKDSQASDVRDKLYSLLGLARPGYGIMPDYCTKTDIHNLLIETTKKIILFDDSLAVLSFQDRSSQLTSETRGFLPSWVLDWTDGANLGYINSSTTGADEIIGTKCWWNYNLMRISPAVSFLQVPHPEDPEVQTTILQVWAVRLDYDFQRIADSSNHLVGTRNYKVDLMNPDMAESDCELWLIRGADEPVLLSKYSYGYRVLRPIIHVEIYKTLSRIPGILNDIGEIDVRKMEEIRITLF</sequence>
<dbReference type="OrthoDB" id="3477286at2759"/>
<organism evidence="2 3">
    <name type="scientific">Fusarium longipes</name>
    <dbReference type="NCBI Taxonomy" id="694270"/>
    <lineage>
        <taxon>Eukaryota</taxon>
        <taxon>Fungi</taxon>
        <taxon>Dikarya</taxon>
        <taxon>Ascomycota</taxon>
        <taxon>Pezizomycotina</taxon>
        <taxon>Sordariomycetes</taxon>
        <taxon>Hypocreomycetidae</taxon>
        <taxon>Hypocreales</taxon>
        <taxon>Nectriaceae</taxon>
        <taxon>Fusarium</taxon>
    </lineage>
</organism>
<dbReference type="STRING" id="694270.A0A395S428"/>
<protein>
    <submittedName>
        <fullName evidence="2">Heterokaryon incompatibility protein</fullName>
    </submittedName>
</protein>
<gene>
    <name evidence="2" type="ORF">FLONG3_8655</name>
</gene>
<dbReference type="Proteomes" id="UP000266234">
    <property type="component" value="Unassembled WGS sequence"/>
</dbReference>
<name>A0A395S428_9HYPO</name>
<evidence type="ECO:0000313" key="3">
    <source>
        <dbReference type="Proteomes" id="UP000266234"/>
    </source>
</evidence>
<dbReference type="PANTHER" id="PTHR24148">
    <property type="entry name" value="ANKYRIN REPEAT DOMAIN-CONTAINING PROTEIN 39 HOMOLOG-RELATED"/>
    <property type="match status" value="1"/>
</dbReference>
<evidence type="ECO:0000259" key="1">
    <source>
        <dbReference type="Pfam" id="PF06985"/>
    </source>
</evidence>
<keyword evidence="3" id="KW-1185">Reference proteome</keyword>
<dbReference type="EMBL" id="PXOG01000212">
    <property type="protein sequence ID" value="RGP66997.1"/>
    <property type="molecule type" value="Genomic_DNA"/>
</dbReference>
<evidence type="ECO:0000313" key="2">
    <source>
        <dbReference type="EMBL" id="RGP66997.1"/>
    </source>
</evidence>
<accession>A0A395S428</accession>
<dbReference type="InterPro" id="IPR052895">
    <property type="entry name" value="HetReg/Transcr_Mod"/>
</dbReference>
<dbReference type="InterPro" id="IPR010730">
    <property type="entry name" value="HET"/>
</dbReference>
<proteinExistence type="predicted"/>
<dbReference type="PANTHER" id="PTHR24148:SF73">
    <property type="entry name" value="HET DOMAIN PROTEIN (AFU_ORTHOLOGUE AFUA_8G01020)"/>
    <property type="match status" value="1"/>
</dbReference>
<comment type="caution">
    <text evidence="2">The sequence shown here is derived from an EMBL/GenBank/DDBJ whole genome shotgun (WGS) entry which is preliminary data.</text>
</comment>
<reference evidence="2 3" key="1">
    <citation type="journal article" date="2018" name="PLoS Pathog.">
        <title>Evolution of structural diversity of trichothecenes, a family of toxins produced by plant pathogenic and entomopathogenic fungi.</title>
        <authorList>
            <person name="Proctor R.H."/>
            <person name="McCormick S.P."/>
            <person name="Kim H.S."/>
            <person name="Cardoza R.E."/>
            <person name="Stanley A.M."/>
            <person name="Lindo L."/>
            <person name="Kelly A."/>
            <person name="Brown D.W."/>
            <person name="Lee T."/>
            <person name="Vaughan M.M."/>
            <person name="Alexander N.J."/>
            <person name="Busman M."/>
            <person name="Gutierrez S."/>
        </authorList>
    </citation>
    <scope>NUCLEOTIDE SEQUENCE [LARGE SCALE GENOMIC DNA]</scope>
    <source>
        <strain evidence="2 3">NRRL 20695</strain>
    </source>
</reference>
<feature type="domain" description="Heterokaryon incompatibility" evidence="1">
    <location>
        <begin position="76"/>
        <end position="232"/>
    </location>
</feature>